<dbReference type="KEGG" id="acou:A5CBH24_16170"/>
<dbReference type="GeneID" id="78343400"/>
<protein>
    <submittedName>
        <fullName evidence="1">Uncharacterized protein</fullName>
    </submittedName>
</protein>
<sequence length="56" mass="6096">MKLKITLFLTALPYLAVARADIGIVPRPLSAAEGRGTFAITERTVIASPETLRQEK</sequence>
<name>A0A4Y1WV35_9BACT</name>
<evidence type="ECO:0000313" key="1">
    <source>
        <dbReference type="EMBL" id="BBL04304.1"/>
    </source>
</evidence>
<dbReference type="EMBL" id="AP019735">
    <property type="protein sequence ID" value="BBL04304.1"/>
    <property type="molecule type" value="Genomic_DNA"/>
</dbReference>
<reference evidence="2" key="1">
    <citation type="submission" date="2019-06" db="EMBL/GenBank/DDBJ databases">
        <title>Alistipes onderdonkii subsp. vulgaris subsp. nov., Alistipes dispar sp. nov. and Alistipes communis sp. nov., isolated from human faeces, and creation of Alistipes onderdonkii subsp. onderdonkii subsp. nov.</title>
        <authorList>
            <person name="Sakamoto M."/>
            <person name="Ikeyama N."/>
            <person name="Ogata Y."/>
            <person name="Suda W."/>
            <person name="Iino T."/>
            <person name="Hattori M."/>
            <person name="Ohkuma M."/>
        </authorList>
    </citation>
    <scope>NUCLEOTIDE SEQUENCE [LARGE SCALE GENOMIC DNA]</scope>
    <source>
        <strain evidence="2">5CBH24</strain>
    </source>
</reference>
<proteinExistence type="predicted"/>
<dbReference type="AlphaFoldDB" id="A0A4Y1WV35"/>
<keyword evidence="2" id="KW-1185">Reference proteome</keyword>
<dbReference type="Proteomes" id="UP000318946">
    <property type="component" value="Chromosome"/>
</dbReference>
<gene>
    <name evidence="1" type="ORF">A5CBH24_16170</name>
</gene>
<dbReference type="RefSeq" id="WP_162502287.1">
    <property type="nucleotide sequence ID" value="NZ_AP019735.1"/>
</dbReference>
<organism evidence="1 2">
    <name type="scientific">Alistipes communis</name>
    <dbReference type="NCBI Taxonomy" id="2585118"/>
    <lineage>
        <taxon>Bacteria</taxon>
        <taxon>Pseudomonadati</taxon>
        <taxon>Bacteroidota</taxon>
        <taxon>Bacteroidia</taxon>
        <taxon>Bacteroidales</taxon>
        <taxon>Rikenellaceae</taxon>
        <taxon>Alistipes</taxon>
    </lineage>
</organism>
<accession>A0A4Y1WV35</accession>
<evidence type="ECO:0000313" key="2">
    <source>
        <dbReference type="Proteomes" id="UP000318946"/>
    </source>
</evidence>